<dbReference type="InterPro" id="IPR017896">
    <property type="entry name" value="4Fe4S_Fe-S-bd"/>
</dbReference>
<evidence type="ECO:0000313" key="3">
    <source>
        <dbReference type="Proteomes" id="UP000232133"/>
    </source>
</evidence>
<reference evidence="3" key="1">
    <citation type="submission" date="2016-10" db="EMBL/GenBank/DDBJ databases">
        <authorList>
            <person name="Kim B.-C."/>
            <person name="Jeong H."/>
        </authorList>
    </citation>
    <scope>NUCLEOTIDE SEQUENCE [LARGE SCALE GENOMIC DNA]</scope>
    <source>
        <strain evidence="3">KB11</strain>
    </source>
</reference>
<proteinExistence type="predicted"/>
<dbReference type="NCBIfam" id="NF038196">
    <property type="entry name" value="ferrodoxin_EFR1"/>
    <property type="match status" value="1"/>
</dbReference>
<evidence type="ECO:0000313" key="2">
    <source>
        <dbReference type="EMBL" id="ATZ59512.1"/>
    </source>
</evidence>
<protein>
    <submittedName>
        <fullName evidence="2">(4Fe-4S)-binding protein</fullName>
    </submittedName>
</protein>
<dbReference type="Proteomes" id="UP000232133">
    <property type="component" value="Chromosome"/>
</dbReference>
<dbReference type="PROSITE" id="PS00198">
    <property type="entry name" value="4FE4S_FER_1"/>
    <property type="match status" value="2"/>
</dbReference>
<dbReference type="SUPFAM" id="SSF52218">
    <property type="entry name" value="Flavoproteins"/>
    <property type="match status" value="1"/>
</dbReference>
<dbReference type="AlphaFoldDB" id="A0A2H4U5V6"/>
<gene>
    <name evidence="2" type="ORF">BK798_03335</name>
</gene>
<dbReference type="InterPro" id="IPR017900">
    <property type="entry name" value="4Fe4S_Fe_S_CS"/>
</dbReference>
<feature type="domain" description="4Fe-4S ferredoxin-type" evidence="1">
    <location>
        <begin position="208"/>
        <end position="236"/>
    </location>
</feature>
<organism evidence="2 3">
    <name type="scientific">Methanobrevibacter smithii</name>
    <dbReference type="NCBI Taxonomy" id="2173"/>
    <lineage>
        <taxon>Archaea</taxon>
        <taxon>Methanobacteriati</taxon>
        <taxon>Methanobacteriota</taxon>
        <taxon>Methanomada group</taxon>
        <taxon>Methanobacteria</taxon>
        <taxon>Methanobacteriales</taxon>
        <taxon>Methanobacteriaceae</taxon>
        <taxon>Methanobrevibacter</taxon>
    </lineage>
</organism>
<dbReference type="InterPro" id="IPR026816">
    <property type="entry name" value="Flavodoxin_dom"/>
</dbReference>
<dbReference type="PROSITE" id="PS51379">
    <property type="entry name" value="4FE4S_FER_2"/>
    <property type="match status" value="2"/>
</dbReference>
<dbReference type="Gene3D" id="3.40.50.360">
    <property type="match status" value="1"/>
</dbReference>
<dbReference type="Gene3D" id="3.30.70.20">
    <property type="match status" value="1"/>
</dbReference>
<dbReference type="SUPFAM" id="SSF54862">
    <property type="entry name" value="4Fe-4S ferredoxins"/>
    <property type="match status" value="1"/>
</dbReference>
<dbReference type="GO" id="GO:0016491">
    <property type="term" value="F:oxidoreductase activity"/>
    <property type="evidence" value="ECO:0007669"/>
    <property type="project" value="UniProtKB-ARBA"/>
</dbReference>
<dbReference type="RefSeq" id="WP_157806896.1">
    <property type="nucleotide sequence ID" value="NZ_CP017803.1"/>
</dbReference>
<dbReference type="Pfam" id="PF13237">
    <property type="entry name" value="Fer4_10"/>
    <property type="match status" value="1"/>
</dbReference>
<dbReference type="PANTHER" id="PTHR43122">
    <property type="entry name" value="FERREDOXIN SUBUNIT OF PYRUVATE:FLAVODOXIN OXIDOREDUCTASE-RELATED"/>
    <property type="match status" value="1"/>
</dbReference>
<dbReference type="PANTHER" id="PTHR43122:SF1">
    <property type="entry name" value="IRON-SULFUR-BINDING PROTEIN"/>
    <property type="match status" value="1"/>
</dbReference>
<name>A0A2H4U5V6_METSM</name>
<accession>A0A2H4U5V6</accession>
<dbReference type="InterPro" id="IPR047964">
    <property type="entry name" value="EFR1-like"/>
</dbReference>
<dbReference type="EMBL" id="CP017803">
    <property type="protein sequence ID" value="ATZ59512.1"/>
    <property type="molecule type" value="Genomic_DNA"/>
</dbReference>
<sequence length="252" mass="28549">MIIYYSATGNCKYVAKKIADKTRDIAVSMIGHDYSIYLKKGESLGIVVPVHFWGLPTFVTEFLSETDIKSEDKNPYIFLIATFGSSPGYCCGYLADLIESKGFGVSAKFSILMVDTWTPVFNLSNEDKINKKTLKSDKQIGDVISKIERKEPGDFVKRKLPKFVCDIFRKITKSYRKTSHLNVDDKCVGCGLCRKSCPVKAIDLQMKKPVWVKNECVMCLRCLHLCPNFAIQYDNKTQNHGQYLNPHISSLD</sequence>
<evidence type="ECO:0000259" key="1">
    <source>
        <dbReference type="PROSITE" id="PS51379"/>
    </source>
</evidence>
<dbReference type="InterPro" id="IPR029039">
    <property type="entry name" value="Flavoprotein-like_sf"/>
</dbReference>
<dbReference type="GeneID" id="43419695"/>
<feature type="domain" description="4Fe-4S ferredoxin-type" evidence="1">
    <location>
        <begin position="177"/>
        <end position="207"/>
    </location>
</feature>
<dbReference type="Pfam" id="PF12724">
    <property type="entry name" value="Flavodoxin_5"/>
    <property type="match status" value="1"/>
</dbReference>